<organism evidence="2 3">
    <name type="scientific">Cohnella lupini</name>
    <dbReference type="NCBI Taxonomy" id="1294267"/>
    <lineage>
        <taxon>Bacteria</taxon>
        <taxon>Bacillati</taxon>
        <taxon>Bacillota</taxon>
        <taxon>Bacilli</taxon>
        <taxon>Bacillales</taxon>
        <taxon>Paenibacillaceae</taxon>
        <taxon>Cohnella</taxon>
    </lineage>
</organism>
<gene>
    <name evidence="2" type="ORF">DFP95_101241</name>
</gene>
<feature type="compositionally biased region" description="Acidic residues" evidence="1">
    <location>
        <begin position="90"/>
        <end position="104"/>
    </location>
</feature>
<sequence length="104" mass="11913">MSLMDALFYWLQMKWVSSAHPDDEAARETLLFFAQILSEDHELASHEVDSVDAAKVHVTYVKTDGSTRTVWFDREAVEQLNRDMFGAPDITEEDSGEEDEEETV</sequence>
<evidence type="ECO:0000313" key="3">
    <source>
        <dbReference type="Proteomes" id="UP000256869"/>
    </source>
</evidence>
<evidence type="ECO:0000256" key="1">
    <source>
        <dbReference type="SAM" id="MobiDB-lite"/>
    </source>
</evidence>
<keyword evidence="3" id="KW-1185">Reference proteome</keyword>
<dbReference type="EMBL" id="QRDY01000001">
    <property type="protein sequence ID" value="RED65750.1"/>
    <property type="molecule type" value="Genomic_DNA"/>
</dbReference>
<protein>
    <submittedName>
        <fullName evidence="2">Uncharacterized protein</fullName>
    </submittedName>
</protein>
<dbReference type="RefSeq" id="WP_181907204.1">
    <property type="nucleotide sequence ID" value="NZ_QRDY01000001.1"/>
</dbReference>
<comment type="caution">
    <text evidence="2">The sequence shown here is derived from an EMBL/GenBank/DDBJ whole genome shotgun (WGS) entry which is preliminary data.</text>
</comment>
<feature type="region of interest" description="Disordered" evidence="1">
    <location>
        <begin position="84"/>
        <end position="104"/>
    </location>
</feature>
<dbReference type="Proteomes" id="UP000256869">
    <property type="component" value="Unassembled WGS sequence"/>
</dbReference>
<accession>A0A3D9IVD6</accession>
<reference evidence="2 3" key="1">
    <citation type="submission" date="2018-07" db="EMBL/GenBank/DDBJ databases">
        <title>Genomic Encyclopedia of Type Strains, Phase III (KMG-III): the genomes of soil and plant-associated and newly described type strains.</title>
        <authorList>
            <person name="Whitman W."/>
        </authorList>
    </citation>
    <scope>NUCLEOTIDE SEQUENCE [LARGE SCALE GENOMIC DNA]</scope>
    <source>
        <strain evidence="2 3">CECT 8236</strain>
    </source>
</reference>
<name>A0A3D9IVD6_9BACL</name>
<dbReference type="AlphaFoldDB" id="A0A3D9IVD6"/>
<proteinExistence type="predicted"/>
<evidence type="ECO:0000313" key="2">
    <source>
        <dbReference type="EMBL" id="RED65750.1"/>
    </source>
</evidence>